<gene>
    <name evidence="3" type="ORF">ACFSNB_06395</name>
</gene>
<evidence type="ECO:0000313" key="4">
    <source>
        <dbReference type="Proteomes" id="UP001597296"/>
    </source>
</evidence>
<evidence type="ECO:0000256" key="2">
    <source>
        <dbReference type="ARBA" id="ARBA00012438"/>
    </source>
</evidence>
<dbReference type="EMBL" id="JBHUIY010000009">
    <property type="protein sequence ID" value="MFD2233428.1"/>
    <property type="molecule type" value="Genomic_DNA"/>
</dbReference>
<name>A0ABW5CBQ3_9PROT</name>
<organism evidence="3 4">
    <name type="scientific">Phaeospirillum tilakii</name>
    <dbReference type="NCBI Taxonomy" id="741673"/>
    <lineage>
        <taxon>Bacteria</taxon>
        <taxon>Pseudomonadati</taxon>
        <taxon>Pseudomonadota</taxon>
        <taxon>Alphaproteobacteria</taxon>
        <taxon>Rhodospirillales</taxon>
        <taxon>Rhodospirillaceae</taxon>
        <taxon>Phaeospirillum</taxon>
    </lineage>
</organism>
<dbReference type="RefSeq" id="WP_377315204.1">
    <property type="nucleotide sequence ID" value="NZ_JBHUIY010000009.1"/>
</dbReference>
<dbReference type="Proteomes" id="UP001597296">
    <property type="component" value="Unassembled WGS sequence"/>
</dbReference>
<comment type="caution">
    <text evidence="3">The sequence shown here is derived from an EMBL/GenBank/DDBJ whole genome shotgun (WGS) entry which is preliminary data.</text>
</comment>
<sequence length="477" mass="48798">MNDMAGPGGQSSDEPAGAAAVWLAERIEAPLLLLRDGRVAWANAAAAGLLAADSPAALAGRAWDGLLADGGTDGAGGIPRRARLRRESGESFAAEIEAQPLPLSGGAGWAVLLRDPDAAAAARRQTLHTARLAIIGETVAALVHDLVQPLNVIRLGAEAAVLLADRGACEPAAARQQFEQIAGQCTLAAALIATLGRICRYEEAAPAPFDAVAAARETALLLRGHLLGHGIDLDLSGLDEGDRPALVVGRRSEFEQMVLALLLDADHVLGRRRSGRAHLRLRARRDDTQLWLEMQDDRPAGGAAEGHATRAAAATVAQALGGALCGQTAADGGRVTVRLPLAAVDPAAGCAGATLLLVGDLAGRLAGDLAGWGARVGCAAPAEGWARFAADPADVVLLDAAPGAEAEAAALVARLRDFDPLLPIVLLLAPGAVPPPALATLADERCLLWSWPVPPAALREAVATFLLPPPGEPGAEE</sequence>
<protein>
    <recommendedName>
        <fullName evidence="2">histidine kinase</fullName>
        <ecNumber evidence="2">2.7.13.3</ecNumber>
    </recommendedName>
</protein>
<dbReference type="EC" id="2.7.13.3" evidence="2"/>
<comment type="catalytic activity">
    <reaction evidence="1">
        <text>ATP + protein L-histidine = ADP + protein N-phospho-L-histidine.</text>
        <dbReference type="EC" id="2.7.13.3"/>
    </reaction>
</comment>
<keyword evidence="4" id="KW-1185">Reference proteome</keyword>
<dbReference type="InterPro" id="IPR003661">
    <property type="entry name" value="HisK_dim/P_dom"/>
</dbReference>
<reference evidence="4" key="1">
    <citation type="journal article" date="2019" name="Int. J. Syst. Evol. Microbiol.">
        <title>The Global Catalogue of Microorganisms (GCM) 10K type strain sequencing project: providing services to taxonomists for standard genome sequencing and annotation.</title>
        <authorList>
            <consortium name="The Broad Institute Genomics Platform"/>
            <consortium name="The Broad Institute Genome Sequencing Center for Infectious Disease"/>
            <person name="Wu L."/>
            <person name="Ma J."/>
        </authorList>
    </citation>
    <scope>NUCLEOTIDE SEQUENCE [LARGE SCALE GENOMIC DNA]</scope>
    <source>
        <strain evidence="4">KCTC 15012</strain>
    </source>
</reference>
<accession>A0ABW5CBQ3</accession>
<evidence type="ECO:0000256" key="1">
    <source>
        <dbReference type="ARBA" id="ARBA00000085"/>
    </source>
</evidence>
<dbReference type="Gene3D" id="1.10.287.130">
    <property type="match status" value="1"/>
</dbReference>
<dbReference type="CDD" id="cd00082">
    <property type="entry name" value="HisKA"/>
    <property type="match status" value="1"/>
</dbReference>
<evidence type="ECO:0000313" key="3">
    <source>
        <dbReference type="EMBL" id="MFD2233428.1"/>
    </source>
</evidence>
<proteinExistence type="predicted"/>